<dbReference type="InterPro" id="IPR046080">
    <property type="entry name" value="DUF6098"/>
</dbReference>
<gene>
    <name evidence="1" type="ORF">ACFSE6_03785</name>
</gene>
<dbReference type="Pfam" id="PF19593">
    <property type="entry name" value="DUF6098"/>
    <property type="match status" value="1"/>
</dbReference>
<sequence length="146" mass="15893">MPDGHVVPFPAECRADRSDLPVLTTVTQVVRLIQTTGDLFLRIGADMPTSPRDPESGYRLPGTPCHTLVPEAWWMDTTATWVARQLVTRSYLVTGNAQAEVLAGAVVGRDVDGRPLVAPAHALGLLAPEAFRDAESVYAAWRCRGW</sequence>
<keyword evidence="2" id="KW-1185">Reference proteome</keyword>
<dbReference type="EMBL" id="JBHUEE010000002">
    <property type="protein sequence ID" value="MFD1716941.1"/>
    <property type="molecule type" value="Genomic_DNA"/>
</dbReference>
<proteinExistence type="predicted"/>
<name>A0ABW4KZX7_9MICO</name>
<reference evidence="2" key="1">
    <citation type="journal article" date="2019" name="Int. J. Syst. Evol. Microbiol.">
        <title>The Global Catalogue of Microorganisms (GCM) 10K type strain sequencing project: providing services to taxonomists for standard genome sequencing and annotation.</title>
        <authorList>
            <consortium name="The Broad Institute Genomics Platform"/>
            <consortium name="The Broad Institute Genome Sequencing Center for Infectious Disease"/>
            <person name="Wu L."/>
            <person name="Ma J."/>
        </authorList>
    </citation>
    <scope>NUCLEOTIDE SEQUENCE [LARGE SCALE GENOMIC DNA]</scope>
    <source>
        <strain evidence="2">JCM 17130</strain>
    </source>
</reference>
<evidence type="ECO:0000313" key="1">
    <source>
        <dbReference type="EMBL" id="MFD1716941.1"/>
    </source>
</evidence>
<dbReference type="RefSeq" id="WP_388002387.1">
    <property type="nucleotide sequence ID" value="NZ_JBHUEE010000002.1"/>
</dbReference>
<comment type="caution">
    <text evidence="1">The sequence shown here is derived from an EMBL/GenBank/DDBJ whole genome shotgun (WGS) entry which is preliminary data.</text>
</comment>
<dbReference type="Proteomes" id="UP001597277">
    <property type="component" value="Unassembled WGS sequence"/>
</dbReference>
<organism evidence="1 2">
    <name type="scientific">Georgenia deserti</name>
    <dbReference type="NCBI Taxonomy" id="2093781"/>
    <lineage>
        <taxon>Bacteria</taxon>
        <taxon>Bacillati</taxon>
        <taxon>Actinomycetota</taxon>
        <taxon>Actinomycetes</taxon>
        <taxon>Micrococcales</taxon>
        <taxon>Bogoriellaceae</taxon>
        <taxon>Georgenia</taxon>
    </lineage>
</organism>
<evidence type="ECO:0000313" key="2">
    <source>
        <dbReference type="Proteomes" id="UP001597277"/>
    </source>
</evidence>
<accession>A0ABW4KZX7</accession>
<protein>
    <submittedName>
        <fullName evidence="1">DUF6098 family protein</fullName>
    </submittedName>
</protein>